<reference evidence="1 2" key="1">
    <citation type="submission" date="2020-04" db="EMBL/GenBank/DDBJ databases">
        <title>Perkinsus olseni comparative genomics.</title>
        <authorList>
            <person name="Bogema D.R."/>
        </authorList>
    </citation>
    <scope>NUCLEOTIDE SEQUENCE [LARGE SCALE GENOMIC DNA]</scope>
    <source>
        <strain evidence="1">ATCC PRA-205</strain>
    </source>
</reference>
<proteinExistence type="predicted"/>
<organism evidence="1 2">
    <name type="scientific">Perkinsus olseni</name>
    <name type="common">Perkinsus atlanticus</name>
    <dbReference type="NCBI Taxonomy" id="32597"/>
    <lineage>
        <taxon>Eukaryota</taxon>
        <taxon>Sar</taxon>
        <taxon>Alveolata</taxon>
        <taxon>Perkinsozoa</taxon>
        <taxon>Perkinsea</taxon>
        <taxon>Perkinsida</taxon>
        <taxon>Perkinsidae</taxon>
        <taxon>Perkinsus</taxon>
    </lineage>
</organism>
<dbReference type="AlphaFoldDB" id="A0A7J6R6P9"/>
<gene>
    <name evidence="1" type="ORF">FOZ62_032363</name>
</gene>
<protein>
    <submittedName>
        <fullName evidence="1">Uncharacterized protein</fullName>
    </submittedName>
</protein>
<dbReference type="Proteomes" id="UP000574390">
    <property type="component" value="Unassembled WGS sequence"/>
</dbReference>
<accession>A0A7J6R6P9</accession>
<feature type="non-terminal residue" evidence="1">
    <location>
        <position position="1"/>
    </location>
</feature>
<name>A0A7J6R6P9_PEROL</name>
<dbReference type="EMBL" id="JABANM010024525">
    <property type="protein sequence ID" value="KAF4716092.1"/>
    <property type="molecule type" value="Genomic_DNA"/>
</dbReference>
<comment type="caution">
    <text evidence="1">The sequence shown here is derived from an EMBL/GenBank/DDBJ whole genome shotgun (WGS) entry which is preliminary data.</text>
</comment>
<evidence type="ECO:0000313" key="2">
    <source>
        <dbReference type="Proteomes" id="UP000574390"/>
    </source>
</evidence>
<feature type="non-terminal residue" evidence="1">
    <location>
        <position position="179"/>
    </location>
</feature>
<evidence type="ECO:0000313" key="1">
    <source>
        <dbReference type="EMBL" id="KAF4716092.1"/>
    </source>
</evidence>
<sequence>CASFIHLVMSIKVRPRMLESEIPPFLSLLPPLPNLPGIGSARPPATPMGGPDITQPIMSSPECSTLAGAARFGPGAVVSDVATTVAPAPAIDYSYLIREHDIAIPSTMPPDTTAKDLPTTVPPYEFWLLKAIDRSVNIMDYWDATEHQWDMDGLVDDLHNAREERAAAATTTEGSDEGG</sequence>